<dbReference type="AlphaFoldDB" id="A0A498SM89"/>
<sequence>MLPRSAEWINVHCFFILNVNELLIDTRNGVAACILGRNLTDRPFSSQFPPPWTARVVHLTGVCGWEFCYRARVICGGDFKLYMSVAVAVCRNEVRNMPAAGHPAYNCGTYSLNRRAFRHLTGTTYHHMVRLYLSQHVGLSTDSDYNNPFYREEDGWGLGRDLELMFSISS</sequence>
<reference evidence="1 2" key="1">
    <citation type="submission" date="2018-08" db="EMBL/GenBank/DDBJ databases">
        <authorList>
            <person name="Laetsch R D."/>
            <person name="Stevens L."/>
            <person name="Kumar S."/>
            <person name="Blaxter L. M."/>
        </authorList>
    </citation>
    <scope>NUCLEOTIDE SEQUENCE [LARGE SCALE GENOMIC DNA]</scope>
</reference>
<organism evidence="1 2">
    <name type="scientific">Acanthocheilonema viteae</name>
    <name type="common">Filarial nematode worm</name>
    <name type="synonym">Dipetalonema viteae</name>
    <dbReference type="NCBI Taxonomy" id="6277"/>
    <lineage>
        <taxon>Eukaryota</taxon>
        <taxon>Metazoa</taxon>
        <taxon>Ecdysozoa</taxon>
        <taxon>Nematoda</taxon>
        <taxon>Chromadorea</taxon>
        <taxon>Rhabditida</taxon>
        <taxon>Spirurina</taxon>
        <taxon>Spiruromorpha</taxon>
        <taxon>Filarioidea</taxon>
        <taxon>Onchocercidae</taxon>
        <taxon>Acanthocheilonema</taxon>
    </lineage>
</organism>
<protein>
    <submittedName>
        <fullName evidence="1">Uncharacterized protein</fullName>
    </submittedName>
</protein>
<evidence type="ECO:0000313" key="1">
    <source>
        <dbReference type="EMBL" id="VBB32198.1"/>
    </source>
</evidence>
<dbReference type="Proteomes" id="UP000276991">
    <property type="component" value="Unassembled WGS sequence"/>
</dbReference>
<name>A0A498SM89_ACAVI</name>
<evidence type="ECO:0000313" key="2">
    <source>
        <dbReference type="Proteomes" id="UP000276991"/>
    </source>
</evidence>
<dbReference type="EMBL" id="UPTC01001591">
    <property type="protein sequence ID" value="VBB32198.1"/>
    <property type="molecule type" value="Genomic_DNA"/>
</dbReference>
<keyword evidence="2" id="KW-1185">Reference proteome</keyword>
<proteinExistence type="predicted"/>
<gene>
    <name evidence="1" type="ORF">NAV_LOCUS6989</name>
</gene>
<accession>A0A498SM89</accession>